<evidence type="ECO:0000256" key="3">
    <source>
        <dbReference type="ARBA" id="ARBA00023157"/>
    </source>
</evidence>
<dbReference type="PRINTS" id="PR00137">
    <property type="entry name" value="LYSOZYME"/>
</dbReference>
<protein>
    <recommendedName>
        <fullName evidence="1">lysozyme</fullName>
        <ecNumber evidence="1">3.2.1.17</ecNumber>
    </recommendedName>
</protein>
<evidence type="ECO:0000256" key="4">
    <source>
        <dbReference type="RuleBase" id="RU004440"/>
    </source>
</evidence>
<comment type="similarity">
    <text evidence="4">Belongs to the glycosyl hydrolase 22 family.</text>
</comment>
<dbReference type="InterPro" id="IPR000974">
    <property type="entry name" value="Glyco_hydro_22_lys"/>
</dbReference>
<keyword evidence="7" id="KW-1185">Reference proteome</keyword>
<dbReference type="Proteomes" id="UP000694871">
    <property type="component" value="Unplaced"/>
</dbReference>
<dbReference type="Gene3D" id="1.10.530.10">
    <property type="match status" value="1"/>
</dbReference>
<dbReference type="RefSeq" id="XP_015283854.1">
    <property type="nucleotide sequence ID" value="XM_015428368.1"/>
</dbReference>
<dbReference type="Pfam" id="PF00062">
    <property type="entry name" value="Lys"/>
    <property type="match status" value="1"/>
</dbReference>
<dbReference type="PROSITE" id="PS51348">
    <property type="entry name" value="GLYCOSYL_HYDROL_F22_2"/>
    <property type="match status" value="1"/>
</dbReference>
<evidence type="ECO:0000256" key="2">
    <source>
        <dbReference type="ARBA" id="ARBA00022638"/>
    </source>
</evidence>
<keyword evidence="5" id="KW-0732">Signal</keyword>
<organism evidence="7 8">
    <name type="scientific">Gekko japonicus</name>
    <name type="common">Schlegel's Japanese gecko</name>
    <dbReference type="NCBI Taxonomy" id="146911"/>
    <lineage>
        <taxon>Eukaryota</taxon>
        <taxon>Metazoa</taxon>
        <taxon>Chordata</taxon>
        <taxon>Craniata</taxon>
        <taxon>Vertebrata</taxon>
        <taxon>Euteleostomi</taxon>
        <taxon>Lepidosauria</taxon>
        <taxon>Squamata</taxon>
        <taxon>Bifurcata</taxon>
        <taxon>Gekkota</taxon>
        <taxon>Gekkonidae</taxon>
        <taxon>Gekkoninae</taxon>
        <taxon>Gekko</taxon>
    </lineage>
</organism>
<evidence type="ECO:0000313" key="8">
    <source>
        <dbReference type="RefSeq" id="XP_015283854.1"/>
    </source>
</evidence>
<name>A0ABM1LD17_GEKJA</name>
<feature type="signal peptide" evidence="5">
    <location>
        <begin position="1"/>
        <end position="21"/>
    </location>
</feature>
<dbReference type="InterPro" id="IPR001916">
    <property type="entry name" value="Glyco_hydro_22"/>
</dbReference>
<dbReference type="GeneID" id="107124866"/>
<dbReference type="CDD" id="cd16897">
    <property type="entry name" value="LYZ_C"/>
    <property type="match status" value="1"/>
</dbReference>
<keyword evidence="2" id="KW-0081">Bacteriolytic enzyme</keyword>
<dbReference type="InterPro" id="IPR023346">
    <property type="entry name" value="Lysozyme-like_dom_sf"/>
</dbReference>
<gene>
    <name evidence="8" type="primary">LOC107124866</name>
</gene>
<dbReference type="PROSITE" id="PS00128">
    <property type="entry name" value="GLYCOSYL_HYDROL_F22_1"/>
    <property type="match status" value="1"/>
</dbReference>
<feature type="domain" description="Glycosyl hydrolases family 22 (GH22)" evidence="6">
    <location>
        <begin position="96"/>
        <end position="114"/>
    </location>
</feature>
<evidence type="ECO:0000256" key="1">
    <source>
        <dbReference type="ARBA" id="ARBA00012732"/>
    </source>
</evidence>
<evidence type="ECO:0000259" key="6">
    <source>
        <dbReference type="PROSITE" id="PS00128"/>
    </source>
</evidence>
<keyword evidence="2" id="KW-0929">Antimicrobial</keyword>
<sequence>MKALLPRPVFLLASFLVAVQAKIYERCELVKKLNDHGLDGYQGYSLANWVCLAFFESSFDTRAVGHKKDGTSDYGIFQINSGWWCADEDSASDNLCDIDCKELLNPDIEKDIRCAKRIVEDPQGMDAW</sequence>
<dbReference type="PRINTS" id="PR00135">
    <property type="entry name" value="LYZLACT"/>
</dbReference>
<proteinExistence type="inferred from homology"/>
<dbReference type="InterPro" id="IPR019799">
    <property type="entry name" value="Glyco_hydro_22_CS"/>
</dbReference>
<evidence type="ECO:0000313" key="7">
    <source>
        <dbReference type="Proteomes" id="UP000694871"/>
    </source>
</evidence>
<feature type="chain" id="PRO_5045507436" description="lysozyme" evidence="5">
    <location>
        <begin position="22"/>
        <end position="128"/>
    </location>
</feature>
<keyword evidence="3" id="KW-1015">Disulfide bond</keyword>
<reference evidence="8" key="1">
    <citation type="submission" date="2025-08" db="UniProtKB">
        <authorList>
            <consortium name="RefSeq"/>
        </authorList>
    </citation>
    <scope>IDENTIFICATION</scope>
</reference>
<dbReference type="PANTHER" id="PTHR11407:SF63">
    <property type="entry name" value="LYSOZYME C"/>
    <property type="match status" value="1"/>
</dbReference>
<dbReference type="SUPFAM" id="SSF53955">
    <property type="entry name" value="Lysozyme-like"/>
    <property type="match status" value="1"/>
</dbReference>
<dbReference type="PANTHER" id="PTHR11407">
    <property type="entry name" value="LYSOZYME C"/>
    <property type="match status" value="1"/>
</dbReference>
<accession>A0ABM1LD17</accession>
<dbReference type="SMART" id="SM00263">
    <property type="entry name" value="LYZ1"/>
    <property type="match status" value="1"/>
</dbReference>
<dbReference type="EC" id="3.2.1.17" evidence="1"/>
<evidence type="ECO:0000256" key="5">
    <source>
        <dbReference type="SAM" id="SignalP"/>
    </source>
</evidence>